<dbReference type="GO" id="GO:0031966">
    <property type="term" value="C:mitochondrial membrane"/>
    <property type="evidence" value="ECO:0007669"/>
    <property type="project" value="UniProtKB-SubCell"/>
</dbReference>
<evidence type="ECO:0000256" key="3">
    <source>
        <dbReference type="ARBA" id="ARBA00022448"/>
    </source>
</evidence>
<dbReference type="SUPFAM" id="SSF103506">
    <property type="entry name" value="Mitochondrial carrier"/>
    <property type="match status" value="1"/>
</dbReference>
<dbReference type="AlphaFoldDB" id="A0A9Q5HWT2"/>
<evidence type="ECO:0000256" key="8">
    <source>
        <dbReference type="ARBA" id="ARBA00023136"/>
    </source>
</evidence>
<keyword evidence="5" id="KW-0677">Repeat</keyword>
<evidence type="ECO:0000259" key="11">
    <source>
        <dbReference type="Pfam" id="PF13380"/>
    </source>
</evidence>
<evidence type="ECO:0000256" key="2">
    <source>
        <dbReference type="ARBA" id="ARBA00006375"/>
    </source>
</evidence>
<keyword evidence="7" id="KW-0496">Mitochondrion</keyword>
<evidence type="ECO:0000256" key="1">
    <source>
        <dbReference type="ARBA" id="ARBA00004225"/>
    </source>
</evidence>
<feature type="repeat" description="Solcar" evidence="9">
    <location>
        <begin position="406"/>
        <end position="496"/>
    </location>
</feature>
<dbReference type="PROSITE" id="PS50920">
    <property type="entry name" value="SOLCAR"/>
    <property type="match status" value="2"/>
</dbReference>
<dbReference type="GO" id="GO:1990575">
    <property type="term" value="P:mitochondrial L-ornithine transmembrane transport"/>
    <property type="evidence" value="ECO:0007669"/>
    <property type="project" value="TreeGrafter"/>
</dbReference>
<evidence type="ECO:0000256" key="7">
    <source>
        <dbReference type="ARBA" id="ARBA00023128"/>
    </source>
</evidence>
<comment type="similarity">
    <text evidence="2 10">Belongs to the mitochondrial carrier (TC 2.A.29) family.</text>
</comment>
<evidence type="ECO:0000256" key="5">
    <source>
        <dbReference type="ARBA" id="ARBA00022737"/>
    </source>
</evidence>
<dbReference type="Pfam" id="PF00153">
    <property type="entry name" value="Mito_carr"/>
    <property type="match status" value="3"/>
</dbReference>
<accession>A0A9Q5HWT2</accession>
<dbReference type="InterPro" id="IPR023395">
    <property type="entry name" value="MCP_dom_sf"/>
</dbReference>
<dbReference type="OrthoDB" id="409586at2759"/>
<dbReference type="SUPFAM" id="SSF51735">
    <property type="entry name" value="NAD(P)-binding Rossmann-fold domains"/>
    <property type="match status" value="1"/>
</dbReference>
<comment type="subcellular location">
    <subcellularLocation>
        <location evidence="1">Mitochondrion membrane</location>
        <topology evidence="1">Multi-pass membrane protein</topology>
    </subcellularLocation>
</comment>
<evidence type="ECO:0000256" key="4">
    <source>
        <dbReference type="ARBA" id="ARBA00022692"/>
    </source>
</evidence>
<keyword evidence="13" id="KW-1185">Reference proteome</keyword>
<dbReference type="InterPro" id="IPR003781">
    <property type="entry name" value="CoA-bd"/>
</dbReference>
<protein>
    <submittedName>
        <fullName evidence="12">Mitochondrial carrier</fullName>
    </submittedName>
</protein>
<evidence type="ECO:0000256" key="9">
    <source>
        <dbReference type="PROSITE-ProRule" id="PRU00282"/>
    </source>
</evidence>
<dbReference type="Gene3D" id="1.50.40.10">
    <property type="entry name" value="Mitochondrial carrier domain"/>
    <property type="match status" value="2"/>
</dbReference>
<keyword evidence="8 9" id="KW-0472">Membrane</keyword>
<dbReference type="InterPro" id="IPR050567">
    <property type="entry name" value="Mitochondrial_Carrier"/>
</dbReference>
<evidence type="ECO:0000313" key="12">
    <source>
        <dbReference type="EMBL" id="OCB87381.1"/>
    </source>
</evidence>
<dbReference type="InterPro" id="IPR018108">
    <property type="entry name" value="MCP_transmembrane"/>
</dbReference>
<dbReference type="EMBL" id="LNZH02000192">
    <property type="protein sequence ID" value="OCB87381.1"/>
    <property type="molecule type" value="Genomic_DNA"/>
</dbReference>
<gene>
    <name evidence="12" type="ORF">A7U60_g5521</name>
</gene>
<keyword evidence="4 9" id="KW-0812">Transmembrane</keyword>
<keyword evidence="6" id="KW-1133">Transmembrane helix</keyword>
<comment type="caution">
    <text evidence="12">The sequence shown here is derived from an EMBL/GenBank/DDBJ whole genome shotgun (WGS) entry which is preliminary data.</text>
</comment>
<dbReference type="Proteomes" id="UP000757232">
    <property type="component" value="Unassembled WGS sequence"/>
</dbReference>
<dbReference type="Gene3D" id="3.40.50.720">
    <property type="entry name" value="NAD(P)-binding Rossmann-like Domain"/>
    <property type="match status" value="1"/>
</dbReference>
<keyword evidence="3 10" id="KW-0813">Transport</keyword>
<organism evidence="12 13">
    <name type="scientific">Sanghuangporus baumii</name>
    <name type="common">Phellinus baumii</name>
    <dbReference type="NCBI Taxonomy" id="108892"/>
    <lineage>
        <taxon>Eukaryota</taxon>
        <taxon>Fungi</taxon>
        <taxon>Dikarya</taxon>
        <taxon>Basidiomycota</taxon>
        <taxon>Agaricomycotina</taxon>
        <taxon>Agaricomycetes</taxon>
        <taxon>Hymenochaetales</taxon>
        <taxon>Hymenochaetaceae</taxon>
        <taxon>Sanghuangporus</taxon>
    </lineage>
</organism>
<dbReference type="GO" id="GO:0000064">
    <property type="term" value="F:L-ornithine transmembrane transporter activity"/>
    <property type="evidence" value="ECO:0007669"/>
    <property type="project" value="TreeGrafter"/>
</dbReference>
<proteinExistence type="inferred from homology"/>
<feature type="repeat" description="Solcar" evidence="9">
    <location>
        <begin position="308"/>
        <end position="395"/>
    </location>
</feature>
<evidence type="ECO:0000256" key="6">
    <source>
        <dbReference type="ARBA" id="ARBA00022989"/>
    </source>
</evidence>
<name>A0A9Q5HWT2_SANBA</name>
<dbReference type="Pfam" id="PF13380">
    <property type="entry name" value="CoA_binding_2"/>
    <property type="match status" value="1"/>
</dbReference>
<feature type="domain" description="CoA-binding" evidence="11">
    <location>
        <begin position="16"/>
        <end position="119"/>
    </location>
</feature>
<dbReference type="InterPro" id="IPR036291">
    <property type="entry name" value="NAD(P)-bd_dom_sf"/>
</dbReference>
<evidence type="ECO:0000313" key="13">
    <source>
        <dbReference type="Proteomes" id="UP000757232"/>
    </source>
</evidence>
<sequence>MTESSLEIQRAFLSARHFAVVGASKDQTKYGTRVLKWYQKETELEGLSTIKSLDELREPLETAVSIVTPPKITLGILQSSKALNVPVLWLQPGAEDEAVRKYVEEAGLQDRVVLGGPCVLRDGDEIRESLITELGFEHFLRDSPSHPRPLSFAVVRLFEDPLKMAEKNSTKKTIKDLTAGTAGGILQASRLISSKWCVSMPSKRQFISIVDMVAYTYLKRMQTASKGTYSGMLHCAAGILRNEGPLAFYKGTVSPLLGIDVRVQGTVSPLLGIGVCVSIQFGALEYTKRALAQMNIKSGRGGPDGKELTGGQLVFAGSVAGLANSVVSGPVEHIRIRLQIQATDNKIYSGPADAVKKIMSQHGIAGIYKGQVPTLAREGIGYGAYFWAYEKLMQREQRKGVRREDVSPVKAVLFGAAAGYALWFCVYPIDMIKSRMQTDGFTSADGRKYQSMLDCVRTVWRTEGINAFTRGLVPTLIRSPFANGATFLGFELASRALEHL</sequence>
<dbReference type="PANTHER" id="PTHR45624:SF12">
    <property type="entry name" value="MITOCHONDRIAL ORNITHINE TRANSPORTER 1"/>
    <property type="match status" value="1"/>
</dbReference>
<dbReference type="PANTHER" id="PTHR45624">
    <property type="entry name" value="MITOCHONDRIAL BASIC AMINO ACIDS TRANSPORTER-RELATED"/>
    <property type="match status" value="1"/>
</dbReference>
<evidence type="ECO:0000256" key="10">
    <source>
        <dbReference type="RuleBase" id="RU000488"/>
    </source>
</evidence>
<reference evidence="12" key="1">
    <citation type="submission" date="2016-06" db="EMBL/GenBank/DDBJ databases">
        <title>Draft Genome sequence of the fungus Inonotus baumii.</title>
        <authorList>
            <person name="Zhu H."/>
            <person name="Lin W."/>
        </authorList>
    </citation>
    <scope>NUCLEOTIDE SEQUENCE</scope>
    <source>
        <strain evidence="12">821</strain>
    </source>
</reference>